<protein>
    <submittedName>
        <fullName evidence="2">Uncharacterized protein</fullName>
    </submittedName>
</protein>
<gene>
    <name evidence="4" type="ORF">CASFOL_004919</name>
    <name evidence="3" type="ORF">CASFOL_027128</name>
    <name evidence="2" type="ORF">CASFOL_033259</name>
</gene>
<comment type="caution">
    <text evidence="2">The sequence shown here is derived from an EMBL/GenBank/DDBJ whole genome shotgun (WGS) entry which is preliminary data.</text>
</comment>
<dbReference type="AlphaFoldDB" id="A0ABD3C0Z0"/>
<reference evidence="2" key="2">
    <citation type="submission" date="2024-11" db="EMBL/GenBank/DDBJ databases">
        <authorList>
            <person name="Burger M."/>
            <person name="Chory J."/>
        </authorList>
    </citation>
    <scope>NUCLEOTIDE SEQUENCE</scope>
    <source>
        <strain evidence="2">Tecolote</strain>
        <tissue evidence="2">Flower</tissue>
    </source>
</reference>
<evidence type="ECO:0000313" key="4">
    <source>
        <dbReference type="EMBL" id="KAL3651917.1"/>
    </source>
</evidence>
<dbReference type="EMBL" id="JAVIJP010000035">
    <property type="protein sequence ID" value="KAL3629067.1"/>
    <property type="molecule type" value="Genomic_DNA"/>
</dbReference>
<reference evidence="3 5" key="1">
    <citation type="journal article" date="2024" name="IScience">
        <title>Strigolactones Initiate the Formation of Haustorium-like Structures in Castilleja.</title>
        <authorList>
            <person name="Buerger M."/>
            <person name="Peterson D."/>
            <person name="Chory J."/>
        </authorList>
    </citation>
    <scope>NUCLEOTIDE SEQUENCE [LARGE SCALE GENOMIC DNA]</scope>
    <source>
        <strain evidence="3">Tecolote</strain>
        <tissue evidence="3">Flower</tissue>
    </source>
</reference>
<evidence type="ECO:0000313" key="2">
    <source>
        <dbReference type="EMBL" id="KAL3622959.1"/>
    </source>
</evidence>
<organism evidence="2 5">
    <name type="scientific">Castilleja foliolosa</name>
    <dbReference type="NCBI Taxonomy" id="1961234"/>
    <lineage>
        <taxon>Eukaryota</taxon>
        <taxon>Viridiplantae</taxon>
        <taxon>Streptophyta</taxon>
        <taxon>Embryophyta</taxon>
        <taxon>Tracheophyta</taxon>
        <taxon>Spermatophyta</taxon>
        <taxon>Magnoliopsida</taxon>
        <taxon>eudicotyledons</taxon>
        <taxon>Gunneridae</taxon>
        <taxon>Pentapetalae</taxon>
        <taxon>asterids</taxon>
        <taxon>lamiids</taxon>
        <taxon>Lamiales</taxon>
        <taxon>Orobanchaceae</taxon>
        <taxon>Pedicularideae</taxon>
        <taxon>Castillejinae</taxon>
        <taxon>Castilleja</taxon>
    </lineage>
</organism>
<name>A0ABD3C0Z0_9LAMI</name>
<evidence type="ECO:0000313" key="5">
    <source>
        <dbReference type="Proteomes" id="UP001632038"/>
    </source>
</evidence>
<proteinExistence type="predicted"/>
<dbReference type="Proteomes" id="UP001632038">
    <property type="component" value="Unassembled WGS sequence"/>
</dbReference>
<keyword evidence="5" id="KW-1185">Reference proteome</keyword>
<dbReference type="EMBL" id="JAVIJP010000055">
    <property type="protein sequence ID" value="KAL3622959.1"/>
    <property type="molecule type" value="Genomic_DNA"/>
</dbReference>
<accession>A0ABD3C0Z0</accession>
<feature type="compositionally biased region" description="Basic and acidic residues" evidence="1">
    <location>
        <begin position="25"/>
        <end position="34"/>
    </location>
</feature>
<evidence type="ECO:0000256" key="1">
    <source>
        <dbReference type="SAM" id="MobiDB-lite"/>
    </source>
</evidence>
<dbReference type="EMBL" id="JAVIJP010000006">
    <property type="protein sequence ID" value="KAL3651917.1"/>
    <property type="molecule type" value="Genomic_DNA"/>
</dbReference>
<evidence type="ECO:0000313" key="3">
    <source>
        <dbReference type="EMBL" id="KAL3629067.1"/>
    </source>
</evidence>
<sequence length="34" mass="3826">MDDVQVDTAISDHSSDSEMETVGVDDLKELDDKW</sequence>
<feature type="region of interest" description="Disordered" evidence="1">
    <location>
        <begin position="1"/>
        <end position="34"/>
    </location>
</feature>